<organism evidence="1 2">
    <name type="scientific">Candidatus Pullibacteroides excrementavium</name>
    <dbReference type="NCBI Taxonomy" id="2840905"/>
    <lineage>
        <taxon>Bacteria</taxon>
        <taxon>Pseudomonadati</taxon>
        <taxon>Bacteroidota</taxon>
        <taxon>Bacteroidia</taxon>
        <taxon>Bacteroidales</taxon>
        <taxon>Candidatus Pullibacteroides</taxon>
    </lineage>
</organism>
<gene>
    <name evidence="1" type="ORF">IAB08_06755</name>
</gene>
<evidence type="ECO:0000313" key="1">
    <source>
        <dbReference type="EMBL" id="MBO8432975.1"/>
    </source>
</evidence>
<sequence>MVHKNGSRKSLWGLMLGLAFLSLLPEKIAAQGGLLSPYSAFGVGSMQPYMNVRNMGMGGIAVGLSGKGDMNPLNPATYRTGVDTLSVRFDIGFNLGMNSLRERRADGSIVRNQSTSGGLSNLEFYFPVCKWYKMAIYLMPATDMHYRTSSFSDAGPYIGMTQLTHEGSGGIAKAGWGHSLGWGPVSVGANLVYEFGTVTESSVLSFLDDTLAAYAGQSEYYTTTKVNGFAADLGVTYRAELKRGHFLTVGGAYTFQSKLYGKRTTMGQGVFSSGTDTAFMPEAARKGTIIYPSTVRAGFSFERDGQYVIGADFSYSFWEQYKEYGKTFDYKNTYAVNVGAELKNNPQAVSTARHFAYRIGAFYQTYCATYGGNNLISFGVSLGVGIPVRKSRSLINIGLQYGRIGFMGKGQIEEDYFRIGVSLSSMETWFVKPKYD</sequence>
<dbReference type="AlphaFoldDB" id="A0A9D9DU15"/>
<dbReference type="Gene3D" id="2.40.160.60">
    <property type="entry name" value="Outer membrane protein transport protein (OMPP1/FadL/TodX)"/>
    <property type="match status" value="1"/>
</dbReference>
<reference evidence="1" key="1">
    <citation type="submission" date="2020-10" db="EMBL/GenBank/DDBJ databases">
        <authorList>
            <person name="Gilroy R."/>
        </authorList>
    </citation>
    <scope>NUCLEOTIDE SEQUENCE</scope>
    <source>
        <strain evidence="1">2889</strain>
    </source>
</reference>
<reference evidence="1" key="2">
    <citation type="journal article" date="2021" name="PeerJ">
        <title>Extensive microbial diversity within the chicken gut microbiome revealed by metagenomics and culture.</title>
        <authorList>
            <person name="Gilroy R."/>
            <person name="Ravi A."/>
            <person name="Getino M."/>
            <person name="Pursley I."/>
            <person name="Horton D.L."/>
            <person name="Alikhan N.F."/>
            <person name="Baker D."/>
            <person name="Gharbi K."/>
            <person name="Hall N."/>
            <person name="Watson M."/>
            <person name="Adriaenssens E.M."/>
            <person name="Foster-Nyarko E."/>
            <person name="Jarju S."/>
            <person name="Secka A."/>
            <person name="Antonio M."/>
            <person name="Oren A."/>
            <person name="Chaudhuri R.R."/>
            <person name="La Ragione R."/>
            <person name="Hildebrand F."/>
            <person name="Pallen M.J."/>
        </authorList>
    </citation>
    <scope>NUCLEOTIDE SEQUENCE</scope>
    <source>
        <strain evidence="1">2889</strain>
    </source>
</reference>
<name>A0A9D9DU15_9BACT</name>
<dbReference type="Proteomes" id="UP000823612">
    <property type="component" value="Unassembled WGS sequence"/>
</dbReference>
<accession>A0A9D9DU15</accession>
<evidence type="ECO:0000313" key="2">
    <source>
        <dbReference type="Proteomes" id="UP000823612"/>
    </source>
</evidence>
<protein>
    <recommendedName>
        <fullName evidence="3">Outer membrane protein</fullName>
    </recommendedName>
</protein>
<proteinExistence type="predicted"/>
<comment type="caution">
    <text evidence="1">The sequence shown here is derived from an EMBL/GenBank/DDBJ whole genome shotgun (WGS) entry which is preliminary data.</text>
</comment>
<dbReference type="EMBL" id="JADIMZ010000101">
    <property type="protein sequence ID" value="MBO8432975.1"/>
    <property type="molecule type" value="Genomic_DNA"/>
</dbReference>
<evidence type="ECO:0008006" key="3">
    <source>
        <dbReference type="Google" id="ProtNLM"/>
    </source>
</evidence>